<gene>
    <name evidence="2" type="ORF">TCNE_LOCUS3567</name>
</gene>
<organism evidence="2">
    <name type="scientific">Toxocara canis</name>
    <name type="common">Canine roundworm</name>
    <dbReference type="NCBI Taxonomy" id="6265"/>
    <lineage>
        <taxon>Eukaryota</taxon>
        <taxon>Metazoa</taxon>
        <taxon>Ecdysozoa</taxon>
        <taxon>Nematoda</taxon>
        <taxon>Chromadorea</taxon>
        <taxon>Rhabditida</taxon>
        <taxon>Spirurina</taxon>
        <taxon>Ascaridomorpha</taxon>
        <taxon>Ascaridoidea</taxon>
        <taxon>Toxocaridae</taxon>
        <taxon>Toxocara</taxon>
    </lineage>
</organism>
<reference evidence="2" key="1">
    <citation type="submission" date="2018-11" db="EMBL/GenBank/DDBJ databases">
        <authorList>
            <consortium name="Pathogen Informatics"/>
        </authorList>
    </citation>
    <scope>NUCLEOTIDE SEQUENCE [LARGE SCALE GENOMIC DNA]</scope>
</reference>
<feature type="compositionally biased region" description="Acidic residues" evidence="1">
    <location>
        <begin position="7"/>
        <end position="16"/>
    </location>
</feature>
<evidence type="ECO:0000313" key="2">
    <source>
        <dbReference type="EMBL" id="VDM29284.1"/>
    </source>
</evidence>
<proteinExistence type="predicted"/>
<evidence type="ECO:0000256" key="1">
    <source>
        <dbReference type="SAM" id="MobiDB-lite"/>
    </source>
</evidence>
<protein>
    <submittedName>
        <fullName evidence="2">Uncharacterized protein</fullName>
    </submittedName>
</protein>
<name>A0A3P7FJW1_TOXCA</name>
<dbReference type="AlphaFoldDB" id="A0A3P7FJW1"/>
<accession>A0A3P7FJW1</accession>
<sequence length="67" mass="7323">MNGKDGSDEESEDLSEGDASFGSAPLEGAPENEPAVQAAPHKRNLTASDVEPLKQRLLNMRRQRQMD</sequence>
<dbReference type="EMBL" id="UYWY01004700">
    <property type="protein sequence ID" value="VDM29284.1"/>
    <property type="molecule type" value="Genomic_DNA"/>
</dbReference>
<feature type="region of interest" description="Disordered" evidence="1">
    <location>
        <begin position="1"/>
        <end position="67"/>
    </location>
</feature>